<reference evidence="3" key="1">
    <citation type="journal article" date="2020" name="mSystems">
        <title>Genome- and Community-Level Interaction Insights into Carbon Utilization and Element Cycling Functions of Hydrothermarchaeota in Hydrothermal Sediment.</title>
        <authorList>
            <person name="Zhou Z."/>
            <person name="Liu Y."/>
            <person name="Xu W."/>
            <person name="Pan J."/>
            <person name="Luo Z.H."/>
            <person name="Li M."/>
        </authorList>
    </citation>
    <scope>NUCLEOTIDE SEQUENCE [LARGE SCALE GENOMIC DNA]</scope>
    <source>
        <strain evidence="3">HyVt-483</strain>
    </source>
</reference>
<keyword evidence="1" id="KW-0472">Membrane</keyword>
<evidence type="ECO:0000313" key="3">
    <source>
        <dbReference type="EMBL" id="HFC98491.1"/>
    </source>
</evidence>
<keyword evidence="1" id="KW-1133">Transmembrane helix</keyword>
<evidence type="ECO:0000256" key="1">
    <source>
        <dbReference type="SAM" id="Phobius"/>
    </source>
</evidence>
<organism evidence="3">
    <name type="scientific">Thermosulfurimonas dismutans</name>
    <dbReference type="NCBI Taxonomy" id="999894"/>
    <lineage>
        <taxon>Bacteria</taxon>
        <taxon>Pseudomonadati</taxon>
        <taxon>Thermodesulfobacteriota</taxon>
        <taxon>Thermodesulfobacteria</taxon>
        <taxon>Thermodesulfobacteriales</taxon>
        <taxon>Thermodesulfobacteriaceae</taxon>
        <taxon>Thermosulfurimonas</taxon>
    </lineage>
</organism>
<keyword evidence="1" id="KW-0812">Transmembrane</keyword>
<feature type="transmembrane region" description="Helical" evidence="1">
    <location>
        <begin position="13"/>
        <end position="30"/>
    </location>
</feature>
<dbReference type="AlphaFoldDB" id="A0A7C3CL79"/>
<dbReference type="EMBL" id="DRMH01000074">
    <property type="protein sequence ID" value="HFC97909.1"/>
    <property type="molecule type" value="Genomic_DNA"/>
</dbReference>
<feature type="non-terminal residue" evidence="3">
    <location>
        <position position="1"/>
    </location>
</feature>
<protein>
    <submittedName>
        <fullName evidence="3">Sulfite exporter TauE/SafE family protein</fullName>
    </submittedName>
</protein>
<proteinExistence type="predicted"/>
<evidence type="ECO:0000313" key="2">
    <source>
        <dbReference type="EMBL" id="HFC97909.1"/>
    </source>
</evidence>
<name>A0A7C3CL79_9BACT</name>
<gene>
    <name evidence="2" type="ORF">ENJ40_05565</name>
    <name evidence="3" type="ORF">ENJ40_08565</name>
</gene>
<dbReference type="Proteomes" id="UP000886043">
    <property type="component" value="Unassembled WGS sequence"/>
</dbReference>
<dbReference type="EMBL" id="DRMH01000115">
    <property type="protein sequence ID" value="HFC98491.1"/>
    <property type="molecule type" value="Genomic_DNA"/>
</dbReference>
<accession>A0A7C3CL79</accession>
<sequence>MIGPRTQKYIPDIWLKRLFVLLAIYVGLRYTSKGFLGHSIVPPY</sequence>
<comment type="caution">
    <text evidence="3">The sequence shown here is derived from an EMBL/GenBank/DDBJ whole genome shotgun (WGS) entry which is preliminary data.</text>
</comment>